<dbReference type="AlphaFoldDB" id="Q13L46"/>
<proteinExistence type="predicted"/>
<reference evidence="2 3" key="1">
    <citation type="journal article" date="2006" name="Proc. Natl. Acad. Sci. U.S.A.">
        <title>Burkholderia xenovorans LB400 harbors a multi-replicon, 9.73-Mbp genome shaped for versatility.</title>
        <authorList>
            <person name="Chain P.S."/>
            <person name="Denef V.J."/>
            <person name="Konstantinidis K.T."/>
            <person name="Vergez L.M."/>
            <person name="Agullo L."/>
            <person name="Reyes V.L."/>
            <person name="Hauser L."/>
            <person name="Cordova M."/>
            <person name="Gomez L."/>
            <person name="Gonzalez M."/>
            <person name="Land M."/>
            <person name="Lao V."/>
            <person name="Larimer F."/>
            <person name="LiPuma J.J."/>
            <person name="Mahenthiralingam E."/>
            <person name="Malfatti S.A."/>
            <person name="Marx C.J."/>
            <person name="Parnell J.J."/>
            <person name="Ramette A."/>
            <person name="Richardson P."/>
            <person name="Seeger M."/>
            <person name="Smith D."/>
            <person name="Spilker T."/>
            <person name="Sul W.J."/>
            <person name="Tsoi T.V."/>
            <person name="Ulrich L.E."/>
            <person name="Zhulin I.B."/>
            <person name="Tiedje J.M."/>
        </authorList>
    </citation>
    <scope>NUCLEOTIDE SEQUENCE [LARGE SCALE GENOMIC DNA]</scope>
    <source>
        <strain evidence="2 3">LB400</strain>
    </source>
</reference>
<feature type="compositionally biased region" description="Basic residues" evidence="1">
    <location>
        <begin position="49"/>
        <end position="68"/>
    </location>
</feature>
<accession>Q13L46</accession>
<gene>
    <name evidence="2" type="ORF">Bxe_B0761</name>
</gene>
<dbReference type="KEGG" id="bxe:Bxe_B0761"/>
<sequence length="145" mass="15935">MMLVLAGKRASRGPATPTRNVRYKSFRRMNNGTFCAAEQAPARPIIAKKTPRRPRRPLSRSGKTRPVQRKALQGATNLALRQKIAGSFQRAVTAGDVLQIVFAFLHVSQVLACVAREARQSAQQQMPERALRVTARAAAGCRRAS</sequence>
<feature type="region of interest" description="Disordered" evidence="1">
    <location>
        <begin position="44"/>
        <end position="69"/>
    </location>
</feature>
<keyword evidence="3" id="KW-1185">Reference proteome</keyword>
<evidence type="ECO:0000313" key="3">
    <source>
        <dbReference type="Proteomes" id="UP000001817"/>
    </source>
</evidence>
<evidence type="ECO:0000256" key="1">
    <source>
        <dbReference type="SAM" id="MobiDB-lite"/>
    </source>
</evidence>
<protein>
    <submittedName>
        <fullName evidence="2">Uncharacterized protein</fullName>
    </submittedName>
</protein>
<evidence type="ECO:0000313" key="2">
    <source>
        <dbReference type="EMBL" id="ABE35193.1"/>
    </source>
</evidence>
<name>Q13L46_PARXL</name>
<organism evidence="2 3">
    <name type="scientific">Paraburkholderia xenovorans (strain LB400)</name>
    <dbReference type="NCBI Taxonomy" id="266265"/>
    <lineage>
        <taxon>Bacteria</taxon>
        <taxon>Pseudomonadati</taxon>
        <taxon>Pseudomonadota</taxon>
        <taxon>Betaproteobacteria</taxon>
        <taxon>Burkholderiales</taxon>
        <taxon>Burkholderiaceae</taxon>
        <taxon>Paraburkholderia</taxon>
    </lineage>
</organism>
<dbReference type="Proteomes" id="UP000001817">
    <property type="component" value="Chromosome 2"/>
</dbReference>
<dbReference type="EMBL" id="CP000271">
    <property type="protein sequence ID" value="ABE35193.1"/>
    <property type="molecule type" value="Genomic_DNA"/>
</dbReference>